<dbReference type="GO" id="GO:0030170">
    <property type="term" value="F:pyridoxal phosphate binding"/>
    <property type="evidence" value="ECO:0007669"/>
    <property type="project" value="InterPro"/>
</dbReference>
<evidence type="ECO:0000259" key="12">
    <source>
        <dbReference type="PROSITE" id="PS52004"/>
    </source>
</evidence>
<dbReference type="InterPro" id="IPR036291">
    <property type="entry name" value="NAD(P)-bd_dom_sf"/>
</dbReference>
<feature type="domain" description="Ketosynthase family 3 (KS3)" evidence="12">
    <location>
        <begin position="1411"/>
        <end position="1836"/>
    </location>
</feature>
<dbReference type="PANTHER" id="PTHR43775">
    <property type="entry name" value="FATTY ACID SYNTHASE"/>
    <property type="match status" value="1"/>
</dbReference>
<dbReference type="FunFam" id="1.10.1200.10:FF:000016">
    <property type="entry name" value="Non-ribosomal peptide synthase"/>
    <property type="match status" value="1"/>
</dbReference>
<dbReference type="Proteomes" id="UP000277921">
    <property type="component" value="Unassembled WGS sequence"/>
</dbReference>
<dbReference type="PROSITE" id="PS00012">
    <property type="entry name" value="PHOSPHOPANTETHEINE"/>
    <property type="match status" value="3"/>
</dbReference>
<keyword evidence="3" id="KW-0596">Phosphopantetheine</keyword>
<dbReference type="InterPro" id="IPR015424">
    <property type="entry name" value="PyrdxlP-dep_Trfase"/>
</dbReference>
<dbReference type="FunFam" id="3.40.50.980:FF:000001">
    <property type="entry name" value="Non-ribosomal peptide synthetase"/>
    <property type="match status" value="1"/>
</dbReference>
<dbReference type="Pfam" id="PF00550">
    <property type="entry name" value="PP-binding"/>
    <property type="match status" value="3"/>
</dbReference>
<keyword evidence="4" id="KW-0963">Cytoplasm</keyword>
<dbReference type="Gene3D" id="3.30.70.3290">
    <property type="match status" value="1"/>
</dbReference>
<dbReference type="CDD" id="cd08955">
    <property type="entry name" value="KR_2_FAS_SDR_x"/>
    <property type="match status" value="1"/>
</dbReference>
<name>A0A3N8PZD2_9BURK</name>
<dbReference type="SUPFAM" id="SSF52777">
    <property type="entry name" value="CoA-dependent acyltransferases"/>
    <property type="match status" value="4"/>
</dbReference>
<comment type="caution">
    <text evidence="13">The sequence shown here is derived from an EMBL/GenBank/DDBJ whole genome shotgun (WGS) entry which is preliminary data.</text>
</comment>
<gene>
    <name evidence="13" type="ORF">DF051_14290</name>
</gene>
<dbReference type="InterPro" id="IPR005814">
    <property type="entry name" value="Aminotrans_3"/>
</dbReference>
<dbReference type="FunFam" id="3.40.47.10:FF:000019">
    <property type="entry name" value="Polyketide synthase type I"/>
    <property type="match status" value="2"/>
</dbReference>
<dbReference type="Pfam" id="PF00698">
    <property type="entry name" value="Acyl_transf_1"/>
    <property type="match status" value="2"/>
</dbReference>
<evidence type="ECO:0000256" key="10">
    <source>
        <dbReference type="ARBA" id="ARBA00054155"/>
    </source>
</evidence>
<comment type="cofactor">
    <cofactor evidence="1">
        <name>pantetheine 4'-phosphate</name>
        <dbReference type="ChEBI" id="CHEBI:47942"/>
    </cofactor>
</comment>
<dbReference type="GO" id="GO:0008483">
    <property type="term" value="F:transaminase activity"/>
    <property type="evidence" value="ECO:0007669"/>
    <property type="project" value="InterPro"/>
</dbReference>
<dbReference type="InterPro" id="IPR020806">
    <property type="entry name" value="PKS_PP-bd"/>
</dbReference>
<evidence type="ECO:0000313" key="13">
    <source>
        <dbReference type="EMBL" id="RQT16310.1"/>
    </source>
</evidence>
<evidence type="ECO:0000256" key="4">
    <source>
        <dbReference type="ARBA" id="ARBA00022490"/>
    </source>
</evidence>
<keyword evidence="5" id="KW-0597">Phosphoprotein</keyword>
<dbReference type="Gene3D" id="3.40.50.720">
    <property type="entry name" value="NAD(P)-binding Rossmann-like Domain"/>
    <property type="match status" value="1"/>
</dbReference>
<feature type="domain" description="Carrier" evidence="11">
    <location>
        <begin position="1300"/>
        <end position="1374"/>
    </location>
</feature>
<dbReference type="Pfam" id="PF00668">
    <property type="entry name" value="Condensation"/>
    <property type="match status" value="2"/>
</dbReference>
<dbReference type="InterPro" id="IPR014031">
    <property type="entry name" value="Ketoacyl_synth_C"/>
</dbReference>
<dbReference type="PANTHER" id="PTHR43775:SF51">
    <property type="entry name" value="INACTIVE PHENOLPHTHIOCEROL SYNTHESIS POLYKETIDE SYNTHASE TYPE I PKS1-RELATED"/>
    <property type="match status" value="1"/>
</dbReference>
<dbReference type="CDD" id="cd17646">
    <property type="entry name" value="A_NRPS_AB3403-like"/>
    <property type="match status" value="1"/>
</dbReference>
<evidence type="ECO:0000256" key="3">
    <source>
        <dbReference type="ARBA" id="ARBA00022450"/>
    </source>
</evidence>
<keyword evidence="6" id="KW-0808">Transferase</keyword>
<evidence type="ECO:0000256" key="5">
    <source>
        <dbReference type="ARBA" id="ARBA00022553"/>
    </source>
</evidence>
<dbReference type="Gene3D" id="3.40.47.10">
    <property type="match status" value="2"/>
</dbReference>
<dbReference type="InterPro" id="IPR025110">
    <property type="entry name" value="AMP-bd_C"/>
</dbReference>
<dbReference type="Gene3D" id="3.30.559.30">
    <property type="entry name" value="Nonribosomal peptide synthetase, condensation domain"/>
    <property type="match status" value="2"/>
</dbReference>
<dbReference type="InterPro" id="IPR045851">
    <property type="entry name" value="AMP-bd_C_sf"/>
</dbReference>
<dbReference type="Gene3D" id="3.40.366.10">
    <property type="entry name" value="Malonyl-Coenzyme A Acyl Carrier Protein, domain 2"/>
    <property type="match status" value="2"/>
</dbReference>
<dbReference type="InterPro" id="IPR016035">
    <property type="entry name" value="Acyl_Trfase/lysoPLipase"/>
</dbReference>
<comment type="similarity">
    <text evidence="9">In the C-terminal section; belongs to the NRP synthetase family.</text>
</comment>
<dbReference type="RefSeq" id="WP_124578905.1">
    <property type="nucleotide sequence ID" value="NZ_QTQV01000007.1"/>
</dbReference>
<dbReference type="InterPro" id="IPR023213">
    <property type="entry name" value="CAT-like_dom_sf"/>
</dbReference>
<dbReference type="InterPro" id="IPR036736">
    <property type="entry name" value="ACP-like_sf"/>
</dbReference>
<dbReference type="InterPro" id="IPR010071">
    <property type="entry name" value="AA_adenyl_dom"/>
</dbReference>
<dbReference type="GO" id="GO:0006633">
    <property type="term" value="P:fatty acid biosynthetic process"/>
    <property type="evidence" value="ECO:0007669"/>
    <property type="project" value="InterPro"/>
</dbReference>
<dbReference type="InterPro" id="IPR013968">
    <property type="entry name" value="PKS_KR"/>
</dbReference>
<sequence length="4481" mass="481769">MNAKATHALKAALDELRLRRAEIAALRSDRNEPIAVIGMACRFPGRSDTPDAFWQLLDGARDAVTEVPGERWDIDRYYDPDPSAPGKMATRHGAFLERVDQFDAAFFGIAPREATYLDPQQRLLLEVAWEALENAHLAPERFRQSATGVYVGITCFDHAIQVSNASMPSSSYAGTGSALNMAAGRLSFVLGLTGPSMAIDTACSSSLVCLHLACESLRSRETGMALAGGVNLMLSPEVMVSFSQARMLSPDGRCKTFDAAADGYVRGEGCGMVVLKRLADALADGDRVLGIVRGTAVDQGGAGGGLTVPSRDSQERVIRRALNQAGVAPGDVSYVEAHGTGTSLGDPIEVEALAGVYGPGRTADEPLVIGSVKTNIGHLESASGIAGLIKVLLSFEHDRIPAHLHFTRPNPHTPWQDIPIRVAADPVAWQRGERKRIAGVSAFGFSGTNAHAIVEEPPIAPAHAAQRALLLLSARSEAALAALAQRYERAIASATPPELAAICRAAATGRSHYPFRAAYVAGVKAASAAAARTGKALRLGFMFGAPDTGAARALHASEPLFRDAFARCAVPLDALETDAGRFAIQFAWAELWKGWGIRPAVVSGHGIGEYVAACVAGVVSVADALRVVAARSDAEALRAVLQDISLARPSVRLISGCVGAEVTDEVTHPPYWLQLAGTSDQADAPPTPEGLADGWLPPPCAGDALDHALAALYVQGAQFDWRALFPAPAQPATTLPNYPFERQRFSLEKIPSPVAGMDAGSIDAAVRHLKSSGKYPEDLLNAFPDLLRTAFAPAATVASNASPLYHVVWEQQAALPAAPVAADASPWLIFADASGAGERLAALLRARGAACSLVRPGLDYVADVKAGWQVAPERPDDFVRLLDETAAPGQRIVFLWALDEAIGETRMSTALLHLVHALVGGEREWTPSTRPRISVVTRDAVEAGAAPQVSGLAQAALSGLARGAMIEHPEWFGTAIDLDPAAPEDETQALLHELLGESREEQVALRHGMRHAARLSPLAPAETAALPVDPDAAYLITGGFGALGLHTARWLAARGARTLILVGRQGAASDESRRAIAELRERNVTLRCERVDIADPAAVAAFFAALRRDGVPLRGIVHAAGVVGYKPIMQVGREELDAVLQPKVAGAWLLHQHSGHFPLDFFILFSSIASAWGSREQAHYSAANRFLDALAHHRRGQGLPALSVNWGPWADGGMTFPKAEALLRRVGIRSLAADRALDVLNRLPAVPQVAVVDIDLALFQGSYEARGPRPFLDRVRVAKSAPSAPTMPALSDASPRERKRLLADRIDRAVAQVLGYDAGTLDRDLGFFEMGMDSLMALDVRTQLETALGIPLSVALLFDHPTVNALADFLAEQASGTAADAHVAPPQTQAVPQQQPRPIAPAIASRDAGTPEPIAIVGMSCRFPGAAHDLDAYWNLLNDGVDAVSDVPRERWDVDAYYDPDPEKPGRMYSRFGGFLDDVDQFDPAFFRITPREANAMDPQQRLLLEVSHEALEHAGIPVDSLKGSRTGVFVGITTNDYANLQLRNGGGSGIDGYFFTGNPLNTAAGRISYGLGVQGPSMAIDTACSSSLTAIHTASQNLRSGECDLAIAGGVNLILSPDNSIAVSRTRALAPDGRCKTFDAAADGFVRSEGCGALVLKRLSDALAAGDRVLAVLRGSAVNHDGASSGFTAPNGRAQEAVIRQALGGLPAASIDYVEAHGTGTPLGDPVELQALATVFGEGRDAGRRLRVGSVKTNIGHTESAAGIAGVIKVVLSLNHGRLPAHLHFRQPSPLVQWDALPLEICAEASAWPRGERPRRAGVSAFGASGTNAHLVLEEAPAPARPVTPSRHKVHPLVLSAKTPAALRELAGRYQRRLEAEPGLDIAAVAFSAATGRSHFAHRLAWPVTSLDDAIDKLRAFHAKEPAGAAQPAPRVKMAFLFTGQGSQYAGMGRRLYDAYPVFRDAIDRCRAVADPLLDKPLLDVLSAQGEDIHQTGYSQPALFSLQYALTTLLASFGVVPDAVMGHSVGEYAAACAAGVFSPEDGLRLIAERGRLMQALPRDGEMAAIFTDLATVERAIEAWPHEVAVAAVNGPASIVISGKRERIAMLVDAFAAQDIRSVPLNTSHAFHSPLLEPMLDRFQAAAKAVPVGRPALPFYSNLTGAVMDDAPTDLYWRRHCREPVQFARSVERLAEAGFNVLVEIGPKPVLVNLARACCAPDAGIQFLALQRPQVEQQALIETLSTLYARGVEVDWAPTETPAPARIALPSYPFQRSRTWFQKADTSMTQTSASPLATAPTHDRSGEVLEWLRGKIGELIQADPATINIELPFLEMGADSIVLIEAIRHIEAEYGVKLAMRRFFEDLATVQALAEYVADHLPAAATSPGAEAESVAVAAAVAVAEPSTAAVAAAPSAQALAPLAAAPVEWVAAEGGSTVERVLREQNQLLSHVMSQQMELLRTSLTGQAGVRPATVAAQAVASTASVAPKAAIAAQAAAPAAKPAPATAAAPAADNAPPKPMMPWGSPVQQRARGLSAAQQEHLEALIVRYTTRTRKSKDSVQASRPVLADSRATVGFRFSTKEMLYPIVGDRAAGSRLWDIDGNEYIDFTMGFGVHLFGHTPDFIQHQVTREWQRPLELGARSSLVGEVAARFARVTGLDRVAFSNTGTEAVMTAMRLARAVTGRDKIVMFTHSYHGHADGTLAAANADGVTESIAPGVPFGSVENMILLDYGSDAALEAIRGMASTLAAVMVEPVQSRNPSLQPVAFLKELRRITEEAGVALIFDEMITGFRVHPGGSQAMFGIRADLATYGKIIGGGLPLGVIAGTSRFMDAIDGGMWTYGDHSFPAADRTAFGGTFCQYPLAMAAALAVLEKIEQEGPALQAALNERTAQIAGTLNAFFAEAEAPIKVTWFGSMFRFEFTENLDLFFYHMLEKGIYIWEWRTCFLSTAHTDEDIDRFIRAVKDSVADLRRGGFIRPHSKHGTVAALSEAQRQLWVLSEIDPEGSLAYNVNTTLELNGRLDEAAMRAAVQSLVDRHEALRTTVMPDGSGQIVHPSLTLEIPLIDTEQDAWREQESRQPFDLVNGPLFRAALVRLGSERHLLVMTAHHIICDGSTFGVLLEDLARAYAGAAPADAPLQFRAYLKQLDGQRHSPETKANRAYWLAQCAHQAAPLNLPVDYPRPAVKTFHGERVSLHLDAAAAATLRTAARQNGCTLYMVLLAGFNLFLHRVAGQQAIVTGIPVTGRSVAGSDRLAGYCTHLLPLHSTLPEQATVASFLAGTRQNLLDALEHQDYPFAELVREIGAQRDLNAAPLVSAVFNLEPVSALPELPGLTVGLVAPLIRHTAFDLNVNVLDAGQALLIDCDYNTDLFDASTVQRFLDIYRTLLTHLADDASAAVAKLPLTSDAERNLLTVEWNRTDTDFGDAAAQPLHRLFEQQVERTPDAVAVVFDDAALTYAELNLRANRLAHHLIALGVGPDALVGVAMERSLDMSVALLAILKAGGAYVPVDPDYPAERVRFMIDHAQLRWLLTQQHLRDALPETDAHVIVVDTDSLDVDDDAATSNPTPALNGDNLAYMIYTSGSTGRPKGALNTHRAITNRILWMQQAYALGADDTVLQKTPFSFDVSVWELFWPLVTGARLVFARPGGQRETDYLVDLIERERITTLHFVPSMLRAFLDHPDLDAHCASLRRVVCSGEALPHDLQQRCLERLDVKLYNLYGPTEAAVDVTAWECRRDDPHRIVPIGRPIANTRLYIVDAQMQPTPIGVPGELLIGGTPVGRGYHGEPELSAEKFIADPFSADPLARLYRTGDLARYRPDGTIEFLGRIDHQIKLRGLRIEPGEIEAALTSHPLVDAAVVALRGADDGARLVAWLCSSHPEAELVDAVRGHLRQRLPEYMVPAAFVVVSAFEQLPNGKLDRARLPEPEDGLDYVAPVNALEAQLTAIWQEVLGHARISTTANFFDLGGNSLLATKVVARIRRDLHAKLEIRSLFALPTVSSLAKRIADTQPIDYAPVTPLPAQASYALSPAQTRLWVQDRLHAAQAGGPLPTSLLFEGVLDVDALVRAFRALSERHEILRTRFVLEDNQPVQQVLPPGEAAFPVEVVDLQEAEDRDARAASIQASERLAPMDLAAGPLFRVKLLRLSEVRHVCICTMHHIVSDGWSTEVLLDDLSALYDAFVQRRDDPLPALPIQYKDYAGWLNRLLAGPDGARMKDYWLTKLGGGLRALDLPGDVAQPAAPSWKSWRFELPAAETTALESLGKRHGATLFIALLSAIKALFYRRSGQEDIVVGTPVAGRELPELESQVGPYLNVLALRDRVAGDDRFDTLLARVRDTTLEAFSHPLYPLDRLLDELHIKRVAGRNPLFDIGLTLQNQRHGPVDRYAGPVHIAELPDHDPQGADTEAATDFWFLAEPRADGLAIRVVYHAGRFSEALVQGLANELTSVIGEVLANPGVRIRNLTLGHRALHADARQPTVELSAF</sequence>
<feature type="domain" description="Carrier" evidence="11">
    <location>
        <begin position="3932"/>
        <end position="4007"/>
    </location>
</feature>
<dbReference type="InterPro" id="IPR057326">
    <property type="entry name" value="KR_dom"/>
</dbReference>
<dbReference type="Pfam" id="PF00501">
    <property type="entry name" value="AMP-binding"/>
    <property type="match status" value="1"/>
</dbReference>
<dbReference type="Gene3D" id="2.30.38.10">
    <property type="entry name" value="Luciferase, Domain 3"/>
    <property type="match status" value="1"/>
</dbReference>
<dbReference type="InterPro" id="IPR020841">
    <property type="entry name" value="PKS_Beta-ketoAc_synthase_dom"/>
</dbReference>
<dbReference type="Pfam" id="PF08659">
    <property type="entry name" value="KR"/>
    <property type="match status" value="1"/>
</dbReference>
<dbReference type="InterPro" id="IPR006162">
    <property type="entry name" value="Ppantetheine_attach_site"/>
</dbReference>
<dbReference type="SMART" id="SM00822">
    <property type="entry name" value="PKS_KR"/>
    <property type="match status" value="1"/>
</dbReference>
<dbReference type="Gene3D" id="3.40.50.980">
    <property type="match status" value="2"/>
</dbReference>
<dbReference type="CDD" id="cd00833">
    <property type="entry name" value="PKS"/>
    <property type="match status" value="2"/>
</dbReference>
<evidence type="ECO:0000256" key="7">
    <source>
        <dbReference type="ARBA" id="ARBA00022898"/>
    </source>
</evidence>
<dbReference type="Gene3D" id="3.30.559.10">
    <property type="entry name" value="Chloramphenicol acetyltransferase-like domain"/>
    <property type="match status" value="2"/>
</dbReference>
<dbReference type="InterPro" id="IPR014030">
    <property type="entry name" value="Ketoacyl_synth_N"/>
</dbReference>
<dbReference type="InterPro" id="IPR032821">
    <property type="entry name" value="PKS_assoc"/>
</dbReference>
<dbReference type="InterPro" id="IPR050091">
    <property type="entry name" value="PKS_NRPS_Biosynth_Enz"/>
</dbReference>
<dbReference type="GO" id="GO:0031177">
    <property type="term" value="F:phosphopantetheine binding"/>
    <property type="evidence" value="ECO:0007669"/>
    <property type="project" value="InterPro"/>
</dbReference>
<proteinExistence type="inferred from homology"/>
<feature type="domain" description="Carrier" evidence="11">
    <location>
        <begin position="2299"/>
        <end position="2377"/>
    </location>
</feature>
<accession>A0A3N8PZD2</accession>
<dbReference type="EMBL" id="QTQV01000007">
    <property type="protein sequence ID" value="RQT16310.1"/>
    <property type="molecule type" value="Genomic_DNA"/>
</dbReference>
<dbReference type="SUPFAM" id="SSF53901">
    <property type="entry name" value="Thiolase-like"/>
    <property type="match status" value="2"/>
</dbReference>
<dbReference type="Gene3D" id="3.40.640.10">
    <property type="entry name" value="Type I PLP-dependent aspartate aminotransferase-like (Major domain)"/>
    <property type="match status" value="1"/>
</dbReference>
<dbReference type="PROSITE" id="PS00455">
    <property type="entry name" value="AMP_BINDING"/>
    <property type="match status" value="1"/>
</dbReference>
<evidence type="ECO:0000256" key="9">
    <source>
        <dbReference type="ARBA" id="ARBA00029443"/>
    </source>
</evidence>
<dbReference type="InterPro" id="IPR016036">
    <property type="entry name" value="Malonyl_transacylase_ACP-bd"/>
</dbReference>
<dbReference type="InterPro" id="IPR000873">
    <property type="entry name" value="AMP-dep_synth/lig_dom"/>
</dbReference>
<organism evidence="13 14">
    <name type="scientific">Burkholderia contaminans</name>
    <dbReference type="NCBI Taxonomy" id="488447"/>
    <lineage>
        <taxon>Bacteria</taxon>
        <taxon>Pseudomonadati</taxon>
        <taxon>Pseudomonadota</taxon>
        <taxon>Betaproteobacteria</taxon>
        <taxon>Burkholderiales</taxon>
        <taxon>Burkholderiaceae</taxon>
        <taxon>Burkholderia</taxon>
        <taxon>Burkholderia cepacia complex</taxon>
    </lineage>
</organism>
<dbReference type="InterPro" id="IPR020845">
    <property type="entry name" value="AMP-binding_CS"/>
</dbReference>
<comment type="subcellular location">
    <subcellularLocation>
        <location evidence="2">Cytoplasm</location>
    </subcellularLocation>
</comment>
<dbReference type="GO" id="GO:0044550">
    <property type="term" value="P:secondary metabolite biosynthetic process"/>
    <property type="evidence" value="ECO:0007669"/>
    <property type="project" value="UniProtKB-ARBA"/>
</dbReference>
<dbReference type="Pfam" id="PF02801">
    <property type="entry name" value="Ketoacyl-synt_C"/>
    <property type="match status" value="2"/>
</dbReference>
<dbReference type="CDD" id="cd19531">
    <property type="entry name" value="LCL_NRPS-like"/>
    <property type="match status" value="2"/>
</dbReference>
<feature type="domain" description="Ketosynthase family 3 (KS3)" evidence="12">
    <location>
        <begin position="31"/>
        <end position="456"/>
    </location>
</feature>
<dbReference type="SUPFAM" id="SSF51735">
    <property type="entry name" value="NAD(P)-binding Rossmann-fold domains"/>
    <property type="match status" value="2"/>
</dbReference>
<dbReference type="InterPro" id="IPR014043">
    <property type="entry name" value="Acyl_transferase_dom"/>
</dbReference>
<dbReference type="Gene3D" id="3.30.300.30">
    <property type="match status" value="1"/>
</dbReference>
<dbReference type="FunFam" id="3.40.50.12780:FF:000012">
    <property type="entry name" value="Non-ribosomal peptide synthetase"/>
    <property type="match status" value="1"/>
</dbReference>
<protein>
    <submittedName>
        <fullName evidence="13">Amino acid adenylation domain-containing protein</fullName>
    </submittedName>
</protein>
<comment type="function">
    <text evidence="10">Involved in production of the polyketide antibiotic thailandamide.</text>
</comment>
<dbReference type="SMART" id="SM01294">
    <property type="entry name" value="PKS_PP_betabranch"/>
    <property type="match status" value="2"/>
</dbReference>
<dbReference type="SUPFAM" id="SSF47336">
    <property type="entry name" value="ACP-like"/>
    <property type="match status" value="3"/>
</dbReference>
<dbReference type="FunFam" id="2.30.38.10:FF:000001">
    <property type="entry name" value="Non-ribosomal peptide synthetase PvdI"/>
    <property type="match status" value="1"/>
</dbReference>
<evidence type="ECO:0000256" key="2">
    <source>
        <dbReference type="ARBA" id="ARBA00004496"/>
    </source>
</evidence>
<dbReference type="InterPro" id="IPR015421">
    <property type="entry name" value="PyrdxlP-dep_Trfase_major"/>
</dbReference>
<dbReference type="GO" id="GO:0005737">
    <property type="term" value="C:cytoplasm"/>
    <property type="evidence" value="ECO:0007669"/>
    <property type="project" value="UniProtKB-SubCell"/>
</dbReference>
<dbReference type="NCBIfam" id="TIGR01733">
    <property type="entry name" value="AA-adenyl-dom"/>
    <property type="match status" value="1"/>
</dbReference>
<evidence type="ECO:0000256" key="6">
    <source>
        <dbReference type="ARBA" id="ARBA00022679"/>
    </source>
</evidence>
<dbReference type="Pfam" id="PF22621">
    <property type="entry name" value="CurL-like_PKS_C"/>
    <property type="match status" value="1"/>
</dbReference>
<dbReference type="InterPro" id="IPR018201">
    <property type="entry name" value="Ketoacyl_synth_AS"/>
</dbReference>
<keyword evidence="8" id="KW-0175">Coiled coil</keyword>
<dbReference type="Pfam" id="PF00202">
    <property type="entry name" value="Aminotran_3"/>
    <property type="match status" value="1"/>
</dbReference>
<evidence type="ECO:0000256" key="1">
    <source>
        <dbReference type="ARBA" id="ARBA00001957"/>
    </source>
</evidence>
<dbReference type="GO" id="GO:0004315">
    <property type="term" value="F:3-oxoacyl-[acyl-carrier-protein] synthase activity"/>
    <property type="evidence" value="ECO:0007669"/>
    <property type="project" value="InterPro"/>
</dbReference>
<dbReference type="Pfam" id="PF00109">
    <property type="entry name" value="ketoacyl-synt"/>
    <property type="match status" value="2"/>
</dbReference>
<keyword evidence="7" id="KW-0663">Pyridoxal phosphate</keyword>
<dbReference type="SUPFAM" id="SSF56801">
    <property type="entry name" value="Acetyl-CoA synthetase-like"/>
    <property type="match status" value="1"/>
</dbReference>
<dbReference type="Pfam" id="PF16197">
    <property type="entry name" value="KAsynt_C_assoc"/>
    <property type="match status" value="1"/>
</dbReference>
<reference evidence="13 14" key="1">
    <citation type="submission" date="2018-08" db="EMBL/GenBank/DDBJ databases">
        <title>Comparative analysis of Burkholderia isolates from Puerto Rico.</title>
        <authorList>
            <person name="Hall C."/>
            <person name="Sahl J."/>
            <person name="Wagner D."/>
        </authorList>
    </citation>
    <scope>NUCLEOTIDE SEQUENCE [LARGE SCALE GENOMIC DNA]</scope>
    <source>
        <strain evidence="13 14">Bp9025</strain>
    </source>
</reference>
<evidence type="ECO:0000256" key="8">
    <source>
        <dbReference type="ARBA" id="ARBA00023054"/>
    </source>
</evidence>
<dbReference type="InterPro" id="IPR001227">
    <property type="entry name" value="Ac_transferase_dom_sf"/>
</dbReference>
<dbReference type="InterPro" id="IPR001242">
    <property type="entry name" value="Condensation_dom"/>
</dbReference>
<dbReference type="Gene3D" id="1.10.1200.10">
    <property type="entry name" value="ACP-like"/>
    <property type="match status" value="3"/>
</dbReference>
<dbReference type="PROSITE" id="PS00606">
    <property type="entry name" value="KS3_1"/>
    <property type="match status" value="2"/>
</dbReference>
<dbReference type="PROSITE" id="PS50075">
    <property type="entry name" value="CARRIER"/>
    <property type="match status" value="3"/>
</dbReference>
<dbReference type="GO" id="GO:0004312">
    <property type="term" value="F:fatty acid synthase activity"/>
    <property type="evidence" value="ECO:0007669"/>
    <property type="project" value="TreeGrafter"/>
</dbReference>
<dbReference type="FunFam" id="3.40.50.980:FF:000002">
    <property type="entry name" value="Enterobactin synthetase component F"/>
    <property type="match status" value="1"/>
</dbReference>
<evidence type="ECO:0000313" key="14">
    <source>
        <dbReference type="Proteomes" id="UP000277921"/>
    </source>
</evidence>
<dbReference type="SMART" id="SM00827">
    <property type="entry name" value="PKS_AT"/>
    <property type="match status" value="1"/>
</dbReference>
<dbReference type="SMART" id="SM00825">
    <property type="entry name" value="PKS_KS"/>
    <property type="match status" value="2"/>
</dbReference>
<dbReference type="Pfam" id="PF13193">
    <property type="entry name" value="AMP-binding_C"/>
    <property type="match status" value="1"/>
</dbReference>
<dbReference type="InterPro" id="IPR009081">
    <property type="entry name" value="PP-bd_ACP"/>
</dbReference>
<dbReference type="Gene3D" id="3.90.1150.10">
    <property type="entry name" value="Aspartate Aminotransferase, domain 1"/>
    <property type="match status" value="1"/>
</dbReference>
<dbReference type="InterPro" id="IPR016039">
    <property type="entry name" value="Thiolase-like"/>
</dbReference>
<dbReference type="SUPFAM" id="SSF53383">
    <property type="entry name" value="PLP-dependent transferases"/>
    <property type="match status" value="1"/>
</dbReference>
<dbReference type="InterPro" id="IPR015422">
    <property type="entry name" value="PyrdxlP-dep_Trfase_small"/>
</dbReference>
<evidence type="ECO:0000259" key="11">
    <source>
        <dbReference type="PROSITE" id="PS50075"/>
    </source>
</evidence>
<dbReference type="PROSITE" id="PS52004">
    <property type="entry name" value="KS3_2"/>
    <property type="match status" value="2"/>
</dbReference>
<dbReference type="SMART" id="SM00823">
    <property type="entry name" value="PKS_PP"/>
    <property type="match status" value="3"/>
</dbReference>
<dbReference type="SUPFAM" id="SSF55048">
    <property type="entry name" value="Probable ACP-binding domain of malonyl-CoA ACP transacylase"/>
    <property type="match status" value="1"/>
</dbReference>
<dbReference type="SUPFAM" id="SSF52151">
    <property type="entry name" value="FabD/lysophospholipase-like"/>
    <property type="match status" value="2"/>
</dbReference>